<dbReference type="STRING" id="49280.A9996_13350"/>
<keyword evidence="5 7" id="KW-1133">Transmembrane helix</keyword>
<evidence type="ECO:0000256" key="4">
    <source>
        <dbReference type="ARBA" id="ARBA00022692"/>
    </source>
</evidence>
<evidence type="ECO:0000256" key="6">
    <source>
        <dbReference type="ARBA" id="ARBA00023136"/>
    </source>
</evidence>
<reference evidence="8 9" key="1">
    <citation type="submission" date="2018-06" db="EMBL/GenBank/DDBJ databases">
        <title>Genomic Encyclopedia of Archaeal and Bacterial Type Strains, Phase II (KMG-II): from individual species to whole genera.</title>
        <authorList>
            <person name="Goeker M."/>
        </authorList>
    </citation>
    <scope>NUCLEOTIDE SEQUENCE [LARGE SCALE GENOMIC DNA]</scope>
    <source>
        <strain evidence="8 9">DSM 12408</strain>
    </source>
</reference>
<keyword evidence="3" id="KW-1003">Cell membrane</keyword>
<protein>
    <submittedName>
        <fullName evidence="8">Putative oxidoreductase</fullName>
    </submittedName>
</protein>
<dbReference type="Pfam" id="PF07681">
    <property type="entry name" value="DoxX"/>
    <property type="match status" value="1"/>
</dbReference>
<dbReference type="EMBL" id="QLLQ01000002">
    <property type="protein sequence ID" value="RAJ26753.1"/>
    <property type="molecule type" value="Genomic_DNA"/>
</dbReference>
<proteinExistence type="inferred from homology"/>
<accession>A0A1A7QXN6</accession>
<evidence type="ECO:0000256" key="3">
    <source>
        <dbReference type="ARBA" id="ARBA00022475"/>
    </source>
</evidence>
<gene>
    <name evidence="8" type="ORF">LX77_01008</name>
</gene>
<dbReference type="PANTHER" id="PTHR33452:SF1">
    <property type="entry name" value="INNER MEMBRANE PROTEIN YPHA-RELATED"/>
    <property type="match status" value="1"/>
</dbReference>
<keyword evidence="4 7" id="KW-0812">Transmembrane</keyword>
<sequence>MLIDTTNLVPYALLFLRIVIGIIFFSSGKSHAQHPAERSKSIGMTPITTSILGIAEIIGAISIAFGIFTQIGALILMMTMVGALYKKIALWNTKFYEDKGYGWHYDVLLLLGLLVIFATSGGYLTIFY</sequence>
<organism evidence="8 9">
    <name type="scientific">Gelidibacter algens</name>
    <dbReference type="NCBI Taxonomy" id="49280"/>
    <lineage>
        <taxon>Bacteria</taxon>
        <taxon>Pseudomonadati</taxon>
        <taxon>Bacteroidota</taxon>
        <taxon>Flavobacteriia</taxon>
        <taxon>Flavobacteriales</taxon>
        <taxon>Flavobacteriaceae</taxon>
        <taxon>Gelidibacter</taxon>
    </lineage>
</organism>
<evidence type="ECO:0000256" key="2">
    <source>
        <dbReference type="ARBA" id="ARBA00006679"/>
    </source>
</evidence>
<dbReference type="GO" id="GO:0005886">
    <property type="term" value="C:plasma membrane"/>
    <property type="evidence" value="ECO:0007669"/>
    <property type="project" value="UniProtKB-SubCell"/>
</dbReference>
<evidence type="ECO:0000256" key="1">
    <source>
        <dbReference type="ARBA" id="ARBA00004651"/>
    </source>
</evidence>
<evidence type="ECO:0000313" key="9">
    <source>
        <dbReference type="Proteomes" id="UP000248987"/>
    </source>
</evidence>
<dbReference type="PANTHER" id="PTHR33452">
    <property type="entry name" value="OXIDOREDUCTASE CATD-RELATED"/>
    <property type="match status" value="1"/>
</dbReference>
<comment type="similarity">
    <text evidence="2">Belongs to the DoxX family.</text>
</comment>
<comment type="caution">
    <text evidence="8">The sequence shown here is derived from an EMBL/GenBank/DDBJ whole genome shotgun (WGS) entry which is preliminary data.</text>
</comment>
<dbReference type="Proteomes" id="UP000248987">
    <property type="component" value="Unassembled WGS sequence"/>
</dbReference>
<keyword evidence="6 7" id="KW-0472">Membrane</keyword>
<name>A0A1A7QXN6_9FLAO</name>
<feature type="transmembrane region" description="Helical" evidence="7">
    <location>
        <begin position="67"/>
        <end position="85"/>
    </location>
</feature>
<evidence type="ECO:0000313" key="8">
    <source>
        <dbReference type="EMBL" id="RAJ26753.1"/>
    </source>
</evidence>
<feature type="transmembrane region" description="Helical" evidence="7">
    <location>
        <begin position="12"/>
        <end position="30"/>
    </location>
</feature>
<evidence type="ECO:0000256" key="7">
    <source>
        <dbReference type="SAM" id="Phobius"/>
    </source>
</evidence>
<feature type="transmembrane region" description="Helical" evidence="7">
    <location>
        <begin position="105"/>
        <end position="126"/>
    </location>
</feature>
<comment type="subcellular location">
    <subcellularLocation>
        <location evidence="1">Cell membrane</location>
        <topology evidence="1">Multi-pass membrane protein</topology>
    </subcellularLocation>
</comment>
<dbReference type="RefSeq" id="WP_066435933.1">
    <property type="nucleotide sequence ID" value="NZ_LZRN01000030.1"/>
</dbReference>
<keyword evidence="9" id="KW-1185">Reference proteome</keyword>
<evidence type="ECO:0000256" key="5">
    <source>
        <dbReference type="ARBA" id="ARBA00022989"/>
    </source>
</evidence>
<dbReference type="InterPro" id="IPR032808">
    <property type="entry name" value="DoxX"/>
</dbReference>
<dbReference type="AlphaFoldDB" id="A0A1A7QXN6"/>
<dbReference type="InterPro" id="IPR051907">
    <property type="entry name" value="DoxX-like_oxidoreductase"/>
</dbReference>
<dbReference type="OrthoDB" id="1452364at2"/>
<feature type="transmembrane region" description="Helical" evidence="7">
    <location>
        <begin position="42"/>
        <end position="61"/>
    </location>
</feature>